<keyword evidence="1" id="KW-0175">Coiled coil</keyword>
<dbReference type="AlphaFoldDB" id="X0UWD3"/>
<accession>X0UWD3</accession>
<reference evidence="2" key="1">
    <citation type="journal article" date="2014" name="Front. Microbiol.">
        <title>High frequency of phylogenetically diverse reductive dehalogenase-homologous genes in deep subseafloor sedimentary metagenomes.</title>
        <authorList>
            <person name="Kawai M."/>
            <person name="Futagami T."/>
            <person name="Toyoda A."/>
            <person name="Takaki Y."/>
            <person name="Nishi S."/>
            <person name="Hori S."/>
            <person name="Arai W."/>
            <person name="Tsubouchi T."/>
            <person name="Morono Y."/>
            <person name="Uchiyama I."/>
            <person name="Ito T."/>
            <person name="Fujiyama A."/>
            <person name="Inagaki F."/>
            <person name="Takami H."/>
        </authorList>
    </citation>
    <scope>NUCLEOTIDE SEQUENCE</scope>
    <source>
        <strain evidence="2">Expedition CK06-06</strain>
    </source>
</reference>
<feature type="coiled-coil region" evidence="1">
    <location>
        <begin position="30"/>
        <end position="57"/>
    </location>
</feature>
<comment type="caution">
    <text evidence="2">The sequence shown here is derived from an EMBL/GenBank/DDBJ whole genome shotgun (WGS) entry which is preliminary data.</text>
</comment>
<evidence type="ECO:0000256" key="1">
    <source>
        <dbReference type="SAM" id="Coils"/>
    </source>
</evidence>
<evidence type="ECO:0000313" key="2">
    <source>
        <dbReference type="EMBL" id="GAG03467.1"/>
    </source>
</evidence>
<dbReference type="PROSITE" id="PS51257">
    <property type="entry name" value="PROKAR_LIPOPROTEIN"/>
    <property type="match status" value="1"/>
</dbReference>
<dbReference type="EMBL" id="BARS01024059">
    <property type="protein sequence ID" value="GAG03467.1"/>
    <property type="molecule type" value="Genomic_DNA"/>
</dbReference>
<gene>
    <name evidence="2" type="ORF">S01H1_38240</name>
</gene>
<sequence>MKPRLSVLSLVVILVLAMGTVAVACGGGEALSLEEYCQRLEAINDHAEERSDELQEEYEDK</sequence>
<proteinExistence type="predicted"/>
<feature type="non-terminal residue" evidence="2">
    <location>
        <position position="61"/>
    </location>
</feature>
<protein>
    <submittedName>
        <fullName evidence="2">Uncharacterized protein</fullName>
    </submittedName>
</protein>
<name>X0UWD3_9ZZZZ</name>
<organism evidence="2">
    <name type="scientific">marine sediment metagenome</name>
    <dbReference type="NCBI Taxonomy" id="412755"/>
    <lineage>
        <taxon>unclassified sequences</taxon>
        <taxon>metagenomes</taxon>
        <taxon>ecological metagenomes</taxon>
    </lineage>
</organism>